<sequence length="445" mass="50003">MSDHNIVWLEGMFITPQHFQQHDRYFHSHVRDWITSCFGDIWGLKKLEIDQEQYRVGRLRIMSVSGVFQDGTPFHSDQELSLQIPAGTVNKKVYLALPLYRPAQVNVARNAPPTVRHTSYAADVIDEASGDNDIVQVEHSRLNLSLHLEGSQLTAYTLLPVIHVRELHSDGSLIIDGSFIPPALDIAVSPVLQEQLSELTALMTQRSRQCCQRLQGGADAESRQMRVLDLFWLQTLNRWLPWFGTVARDAGMSAGAMFRELGMCLGDLLALLSEPLPELPYFDHSNPGPSVSVLFRSLRRVLSSVADDRVVVINWDNTEFANRRLMLLEDPDPERMQSGRIVLGVQSSLGVVATGQRFVNASKLAGKRRIDTLVCSALPGIRMLQLPMAPGELQPKQDVVYFEVNRSDPLWQELISNGDQLVIHIDERLPDVELTLYVIRGGESI</sequence>
<dbReference type="RefSeq" id="WP_249700429.1">
    <property type="nucleotide sequence ID" value="NZ_JAMFLX010000020.1"/>
</dbReference>
<accession>A0ABT0PI93</accession>
<dbReference type="EMBL" id="JAMFLX010000020">
    <property type="protein sequence ID" value="MCL6271092.1"/>
    <property type="molecule type" value="Genomic_DNA"/>
</dbReference>
<evidence type="ECO:0000313" key="2">
    <source>
        <dbReference type="Proteomes" id="UP001203338"/>
    </source>
</evidence>
<evidence type="ECO:0000313" key="1">
    <source>
        <dbReference type="EMBL" id="MCL6271092.1"/>
    </source>
</evidence>
<proteinExistence type="predicted"/>
<dbReference type="InterPro" id="IPR010263">
    <property type="entry name" value="T6SS_TssK"/>
</dbReference>
<organism evidence="1 2">
    <name type="scientific">Parendozoicomonas callyspongiae</name>
    <dbReference type="NCBI Taxonomy" id="2942213"/>
    <lineage>
        <taxon>Bacteria</taxon>
        <taxon>Pseudomonadati</taxon>
        <taxon>Pseudomonadota</taxon>
        <taxon>Gammaproteobacteria</taxon>
        <taxon>Oceanospirillales</taxon>
        <taxon>Endozoicomonadaceae</taxon>
        <taxon>Parendozoicomonas</taxon>
    </lineage>
</organism>
<dbReference type="NCBIfam" id="TIGR03353">
    <property type="entry name" value="VI_chp_4"/>
    <property type="match status" value="1"/>
</dbReference>
<gene>
    <name evidence="1" type="primary">tssK</name>
    <name evidence="1" type="ORF">M3P05_14295</name>
</gene>
<reference evidence="1 2" key="1">
    <citation type="submission" date="2022-05" db="EMBL/GenBank/DDBJ databases">
        <authorList>
            <person name="Park J.-S."/>
        </authorList>
    </citation>
    <scope>NUCLEOTIDE SEQUENCE [LARGE SCALE GENOMIC DNA]</scope>
    <source>
        <strain evidence="1 2">2012CJ34-2</strain>
    </source>
</reference>
<protein>
    <submittedName>
        <fullName evidence="1">Type VI secretion system baseplate subunit TssK</fullName>
    </submittedName>
</protein>
<dbReference type="Pfam" id="PF05936">
    <property type="entry name" value="T6SS_VasE"/>
    <property type="match status" value="1"/>
</dbReference>
<dbReference type="PANTHER" id="PTHR35566:SF1">
    <property type="entry name" value="TYPE VI SECRETION SYSTEM BASEPLATE COMPONENT TSSK1"/>
    <property type="match status" value="1"/>
</dbReference>
<name>A0ABT0PI93_9GAMM</name>
<keyword evidence="2" id="KW-1185">Reference proteome</keyword>
<dbReference type="PANTHER" id="PTHR35566">
    <property type="entry name" value="BLR3599 PROTEIN"/>
    <property type="match status" value="1"/>
</dbReference>
<dbReference type="Proteomes" id="UP001203338">
    <property type="component" value="Unassembled WGS sequence"/>
</dbReference>
<comment type="caution">
    <text evidence="1">The sequence shown here is derived from an EMBL/GenBank/DDBJ whole genome shotgun (WGS) entry which is preliminary data.</text>
</comment>